<dbReference type="AlphaFoldDB" id="A0AAJ7T723"/>
<feature type="domain" description="3'-5' exonuclease" evidence="1">
    <location>
        <begin position="106"/>
        <end position="292"/>
    </location>
</feature>
<dbReference type="InterPro" id="IPR052144">
    <property type="entry name" value="piRNA_biogenesis_EXD1"/>
</dbReference>
<protein>
    <submittedName>
        <fullName evidence="3">PiRNA biogenesis protein EXD1</fullName>
    </submittedName>
</protein>
<dbReference type="SMART" id="SM00474">
    <property type="entry name" value="35EXOc"/>
    <property type="match status" value="1"/>
</dbReference>
<sequence>MEALSAACLERRVHVVEFDVRFRGTIKCIDPTNKTLTLDKVEVIIGDAQMALPGLKMLDGQGISAITFLDENPAKACRRQGAEKADASSGNVKPDRYCNRIPGKIVNYILIDKFQEKFGSAIQNLSESSVISLELNGINISRFGKLCWLQVSTKETVYLFDILTLGYEAFDFGLRRILENEAILKVVHDCRFLSDCLYHQYKTSLANVFDTQIADVIVRKEEAGGKWPDKLRLLPECLSHHLGLPAAAFQKYSVASATVWTMRPSHSALLHLAARHMPELLALRTVLLDKLMVPFTIHVGHSLDAYRAQPDHVLCQVKRDSLELPQYLLSHLPDENWAKNGK</sequence>
<evidence type="ECO:0000313" key="3">
    <source>
        <dbReference type="RefSeq" id="XP_032812442.1"/>
    </source>
</evidence>
<dbReference type="Proteomes" id="UP001318040">
    <property type="component" value="Chromosome 18"/>
</dbReference>
<dbReference type="PANTHER" id="PTHR46628:SF1">
    <property type="entry name" value="PIRNA BIOGENESIS PROTEIN EXD1"/>
    <property type="match status" value="1"/>
</dbReference>
<dbReference type="RefSeq" id="XP_032812442.1">
    <property type="nucleotide sequence ID" value="XM_032956551.1"/>
</dbReference>
<dbReference type="CTD" id="161829"/>
<keyword evidence="2" id="KW-1185">Reference proteome</keyword>
<dbReference type="InterPro" id="IPR012337">
    <property type="entry name" value="RNaseH-like_sf"/>
</dbReference>
<reference evidence="3" key="1">
    <citation type="submission" date="2025-08" db="UniProtKB">
        <authorList>
            <consortium name="RefSeq"/>
        </authorList>
    </citation>
    <scope>IDENTIFICATION</scope>
    <source>
        <tissue evidence="3">Sperm</tissue>
    </source>
</reference>
<dbReference type="GO" id="GO:1990923">
    <property type="term" value="C:PET complex"/>
    <property type="evidence" value="ECO:0007669"/>
    <property type="project" value="TreeGrafter"/>
</dbReference>
<dbReference type="InterPro" id="IPR036397">
    <property type="entry name" value="RNaseH_sf"/>
</dbReference>
<dbReference type="GO" id="GO:0008408">
    <property type="term" value="F:3'-5' exonuclease activity"/>
    <property type="evidence" value="ECO:0007669"/>
    <property type="project" value="InterPro"/>
</dbReference>
<gene>
    <name evidence="3" type="primary">EXD1</name>
</gene>
<organism evidence="2 3">
    <name type="scientific">Petromyzon marinus</name>
    <name type="common">Sea lamprey</name>
    <dbReference type="NCBI Taxonomy" id="7757"/>
    <lineage>
        <taxon>Eukaryota</taxon>
        <taxon>Metazoa</taxon>
        <taxon>Chordata</taxon>
        <taxon>Craniata</taxon>
        <taxon>Vertebrata</taxon>
        <taxon>Cyclostomata</taxon>
        <taxon>Hyperoartia</taxon>
        <taxon>Petromyzontiformes</taxon>
        <taxon>Petromyzontidae</taxon>
        <taxon>Petromyzon</taxon>
    </lineage>
</organism>
<dbReference type="SUPFAM" id="SSF53098">
    <property type="entry name" value="Ribonuclease H-like"/>
    <property type="match status" value="1"/>
</dbReference>
<dbReference type="PANTHER" id="PTHR46628">
    <property type="entry name" value="PIRNA BIOGENESIS PROTEIN EXD1"/>
    <property type="match status" value="1"/>
</dbReference>
<dbReference type="InterPro" id="IPR002562">
    <property type="entry name" value="3'-5'_exonuclease_dom"/>
</dbReference>
<dbReference type="Pfam" id="PF01612">
    <property type="entry name" value="DNA_pol_A_exo1"/>
    <property type="match status" value="1"/>
</dbReference>
<accession>A0AAJ7T723</accession>
<dbReference type="GO" id="GO:0034587">
    <property type="term" value="P:piRNA processing"/>
    <property type="evidence" value="ECO:0007669"/>
    <property type="project" value="TreeGrafter"/>
</dbReference>
<name>A0AAJ7T723_PETMA</name>
<dbReference type="KEGG" id="pmrn:116943586"/>
<evidence type="ECO:0000259" key="1">
    <source>
        <dbReference type="SMART" id="SM00474"/>
    </source>
</evidence>
<evidence type="ECO:0000313" key="2">
    <source>
        <dbReference type="Proteomes" id="UP001318040"/>
    </source>
</evidence>
<dbReference type="Gene3D" id="3.30.420.10">
    <property type="entry name" value="Ribonuclease H-like superfamily/Ribonuclease H"/>
    <property type="match status" value="1"/>
</dbReference>
<dbReference type="GO" id="GO:0003676">
    <property type="term" value="F:nucleic acid binding"/>
    <property type="evidence" value="ECO:0007669"/>
    <property type="project" value="InterPro"/>
</dbReference>
<proteinExistence type="predicted"/>